<keyword evidence="2" id="KW-0472">Membrane</keyword>
<dbReference type="InterPro" id="IPR036465">
    <property type="entry name" value="vWFA_dom_sf"/>
</dbReference>
<dbReference type="CDD" id="cd00198">
    <property type="entry name" value="vWFA"/>
    <property type="match status" value="1"/>
</dbReference>
<feature type="compositionally biased region" description="Low complexity" evidence="1">
    <location>
        <begin position="1101"/>
        <end position="1110"/>
    </location>
</feature>
<feature type="compositionally biased region" description="Polar residues" evidence="1">
    <location>
        <begin position="987"/>
        <end position="1000"/>
    </location>
</feature>
<evidence type="ECO:0000259" key="3">
    <source>
        <dbReference type="PROSITE" id="PS50234"/>
    </source>
</evidence>
<feature type="region of interest" description="Disordered" evidence="1">
    <location>
        <begin position="1100"/>
        <end position="1162"/>
    </location>
</feature>
<feature type="compositionally biased region" description="Polar residues" evidence="1">
    <location>
        <begin position="1135"/>
        <end position="1144"/>
    </location>
</feature>
<feature type="domain" description="VWFA" evidence="3">
    <location>
        <begin position="279"/>
        <end position="486"/>
    </location>
</feature>
<dbReference type="InterPro" id="IPR013642">
    <property type="entry name" value="CLCA_N"/>
</dbReference>
<dbReference type="AlphaFoldDB" id="A0AAD5L1A6"/>
<evidence type="ECO:0000256" key="1">
    <source>
        <dbReference type="SAM" id="MobiDB-lite"/>
    </source>
</evidence>
<dbReference type="Pfam" id="PF08434">
    <property type="entry name" value="CLCA"/>
    <property type="match status" value="1"/>
</dbReference>
<protein>
    <recommendedName>
        <fullName evidence="3">VWFA domain-containing protein</fullName>
    </recommendedName>
</protein>
<sequence length="1187" mass="128847">MLSFHQGGYNQLQVALNPHTPLPANCSQMFHHLEMVIRESSRLLHQATDGRAFIRTVSVVLPTGWGVDVGSMCGRNVSRTRLESYEQADVRVSALPHPLFTGGADVVWTQQSRDCGHPGDYISAGPDFFFKPTHPSGGNVSDVWIRGRRFLREFAKYRYGVFDVNESGADDGLFPDFFCPSSTSASNATGRSIQANRWGCDNSSNCINGTGQTSSFTTATAFCDASSHDDMAPTQQNLLCSGQSVRDVVFNHQDLRTMNAPMFNRLETVFHYKQAALPRYVLALDKSSPMDERDHWKYVRSATRRLVLHDLADETELGILSFAESVQIHTDGQNGPMVRLGSPGSREQVASAIPVFITMPSSGATGTGSVQESCLTCALAEAIAMLERGGASSAGDVVVLITTGSSSADQVQSALALASRKQVRVSVVAFAYVPTPGTQRPGALRNLQSLAEATGGRMTAVASKGVGTMSHISMLIELGDALLTTLDFHQGSDGVPTLVHEQEFSSESASGWVNGTFYMDPSLGRDTVMAVYFYSRDFNTHVGDIRLVSPDGVEHRGISETAMASLYVTPLEPIEKSGVWRYSFDRRSQSHQSHFVKVTSKQKLRSSSQPQLRGPLTAKLRIIPPAVGDAPFILLATVKSGEFPVLDARVRAIVQFTGTSSNLDSTSNNTMVVDLFDNGNADPDITRGDGVYSRYFGKYFRGAGTYSITLSVDAMDGRAYTIRTSPSSKPIDSVECCGSVIRVPLERRELTGAFSRLVPGGVISAGSSQLASSPSATTNATLGQIAEALDILPPSRVTDLRVHVEPTTQRVTFQWTAVGDDFDSGTAYTYELRMASNKTWLKSQSTFQQAETLPAPTPRSSGEAMDLTLMDFDRYDRWFYAAIRAVDRRGNRGRISNLVQLWMPSPPTTTTTPAPVWPATSLSVNDVPPQWFAGGGLSTVHWAAIVAGICVALLILVLAVYFVIAAKRRKDKEQNSKSGPPKFAYVPTTTPNSTLYPTPENKSVSTIDLAGHDQNKEILSQYQSGAVTIYDGRTVPVHWSASQLLQEHERRHSPCGQNEPNDHFTAPNDSAFISGSYHLNSGSAIYGGMIHPDQQNIYTQSSASATPPSADYRPYSVDYEGSSSVDQDGGYYPSSAHNNNTKSRPPTFPKPTSVVGNGTGRLMSHLPLHGSFTSLASERKKRNVTQV</sequence>
<name>A0AAD5L1A6_9CRUS</name>
<keyword evidence="2" id="KW-1133">Transmembrane helix</keyword>
<gene>
    <name evidence="4" type="ORF">GHT06_021351</name>
</gene>
<reference evidence="4 5" key="1">
    <citation type="submission" date="2022-05" db="EMBL/GenBank/DDBJ databases">
        <title>A multi-omics perspective on studying reproductive biology in Daphnia sinensis.</title>
        <authorList>
            <person name="Jia J."/>
        </authorList>
    </citation>
    <scope>NUCLEOTIDE SEQUENCE [LARGE SCALE GENOMIC DNA]</scope>
    <source>
        <strain evidence="4 5">WSL</strain>
    </source>
</reference>
<feature type="transmembrane region" description="Helical" evidence="2">
    <location>
        <begin position="942"/>
        <end position="964"/>
    </location>
</feature>
<proteinExistence type="predicted"/>
<comment type="caution">
    <text evidence="4">The sequence shown here is derived from an EMBL/GenBank/DDBJ whole genome shotgun (WGS) entry which is preliminary data.</text>
</comment>
<evidence type="ECO:0000313" key="4">
    <source>
        <dbReference type="EMBL" id="KAI9553445.1"/>
    </source>
</evidence>
<evidence type="ECO:0000256" key="2">
    <source>
        <dbReference type="SAM" id="Phobius"/>
    </source>
</evidence>
<dbReference type="Gene3D" id="3.40.50.410">
    <property type="entry name" value="von Willebrand factor, type A domain"/>
    <property type="match status" value="1"/>
</dbReference>
<dbReference type="Pfam" id="PF00092">
    <property type="entry name" value="VWA"/>
    <property type="match status" value="1"/>
</dbReference>
<organism evidence="4 5">
    <name type="scientific">Daphnia sinensis</name>
    <dbReference type="NCBI Taxonomy" id="1820382"/>
    <lineage>
        <taxon>Eukaryota</taxon>
        <taxon>Metazoa</taxon>
        <taxon>Ecdysozoa</taxon>
        <taxon>Arthropoda</taxon>
        <taxon>Crustacea</taxon>
        <taxon>Branchiopoda</taxon>
        <taxon>Diplostraca</taxon>
        <taxon>Cladocera</taxon>
        <taxon>Anomopoda</taxon>
        <taxon>Daphniidae</taxon>
        <taxon>Daphnia</taxon>
        <taxon>Daphnia similis group</taxon>
    </lineage>
</organism>
<dbReference type="SUPFAM" id="SSF53300">
    <property type="entry name" value="vWA-like"/>
    <property type="match status" value="1"/>
</dbReference>
<keyword evidence="5" id="KW-1185">Reference proteome</keyword>
<feature type="region of interest" description="Disordered" evidence="1">
    <location>
        <begin position="971"/>
        <end position="1000"/>
    </location>
</feature>
<dbReference type="Proteomes" id="UP000820818">
    <property type="component" value="Linkage Group LG9"/>
</dbReference>
<accession>A0AAD5L1A6</accession>
<dbReference type="EMBL" id="WJBH02000009">
    <property type="protein sequence ID" value="KAI9553445.1"/>
    <property type="molecule type" value="Genomic_DNA"/>
</dbReference>
<dbReference type="GO" id="GO:0032991">
    <property type="term" value="C:protein-containing complex"/>
    <property type="evidence" value="ECO:0007669"/>
    <property type="project" value="UniProtKB-ARBA"/>
</dbReference>
<dbReference type="InterPro" id="IPR002035">
    <property type="entry name" value="VWF_A"/>
</dbReference>
<keyword evidence="2" id="KW-0812">Transmembrane</keyword>
<dbReference type="PROSITE" id="PS50234">
    <property type="entry name" value="VWFA"/>
    <property type="match status" value="1"/>
</dbReference>
<evidence type="ECO:0000313" key="5">
    <source>
        <dbReference type="Proteomes" id="UP000820818"/>
    </source>
</evidence>